<dbReference type="Proteomes" id="UP000613743">
    <property type="component" value="Unassembled WGS sequence"/>
</dbReference>
<name>A0A917N6N5_9GAMM</name>
<comment type="caution">
    <text evidence="1">The sequence shown here is derived from an EMBL/GenBank/DDBJ whole genome shotgun (WGS) entry which is preliminary data.</text>
</comment>
<reference evidence="1" key="2">
    <citation type="submission" date="2020-09" db="EMBL/GenBank/DDBJ databases">
        <authorList>
            <person name="Sun Q."/>
            <person name="Ohkuma M."/>
        </authorList>
    </citation>
    <scope>NUCLEOTIDE SEQUENCE</scope>
    <source>
        <strain evidence="1">JCM 30804</strain>
    </source>
</reference>
<evidence type="ECO:0000313" key="2">
    <source>
        <dbReference type="Proteomes" id="UP000613743"/>
    </source>
</evidence>
<proteinExistence type="predicted"/>
<dbReference type="EMBL" id="BMPZ01000001">
    <property type="protein sequence ID" value="GGI71831.1"/>
    <property type="molecule type" value="Genomic_DNA"/>
</dbReference>
<protein>
    <submittedName>
        <fullName evidence="1">Uncharacterized protein</fullName>
    </submittedName>
</protein>
<accession>A0A917N6N5</accession>
<dbReference type="RefSeq" id="WP_188917734.1">
    <property type="nucleotide sequence ID" value="NZ_BMPZ01000001.1"/>
</dbReference>
<dbReference type="AlphaFoldDB" id="A0A917N6N5"/>
<reference evidence="1" key="1">
    <citation type="journal article" date="2014" name="Int. J. Syst. Evol. Microbiol.">
        <title>Complete genome sequence of Corynebacterium casei LMG S-19264T (=DSM 44701T), isolated from a smear-ripened cheese.</title>
        <authorList>
            <consortium name="US DOE Joint Genome Institute (JGI-PGF)"/>
            <person name="Walter F."/>
            <person name="Albersmeier A."/>
            <person name="Kalinowski J."/>
            <person name="Ruckert C."/>
        </authorList>
    </citation>
    <scope>NUCLEOTIDE SEQUENCE</scope>
    <source>
        <strain evidence="1">JCM 30804</strain>
    </source>
</reference>
<keyword evidence="2" id="KW-1185">Reference proteome</keyword>
<gene>
    <name evidence="1" type="ORF">GCM10009332_06470</name>
</gene>
<evidence type="ECO:0000313" key="1">
    <source>
        <dbReference type="EMBL" id="GGI71831.1"/>
    </source>
</evidence>
<sequence>MQQQLPITIAPDDQFSDALKPLVAELEMWINFQALKADWYSNEDCTLSFDFTLVRSLAEKTQGLCAENWVEASGYTYHFESSCLSTIAFIALDDLVHLGAGIEPAIKMRLINVANAIAQQHGLVPLTV</sequence>
<organism evidence="1 2">
    <name type="scientific">Shewanella gelidii</name>
    <dbReference type="NCBI Taxonomy" id="1642821"/>
    <lineage>
        <taxon>Bacteria</taxon>
        <taxon>Pseudomonadati</taxon>
        <taxon>Pseudomonadota</taxon>
        <taxon>Gammaproteobacteria</taxon>
        <taxon>Alteromonadales</taxon>
        <taxon>Shewanellaceae</taxon>
        <taxon>Shewanella</taxon>
    </lineage>
</organism>